<dbReference type="EMBL" id="JAKZGS010000011">
    <property type="protein sequence ID" value="MCH7399021.1"/>
    <property type="molecule type" value="Genomic_DNA"/>
</dbReference>
<dbReference type="RefSeq" id="WP_241275523.1">
    <property type="nucleotide sequence ID" value="NZ_JAKZGS010000011.1"/>
</dbReference>
<evidence type="ECO:0000313" key="3">
    <source>
        <dbReference type="Proteomes" id="UP001165488"/>
    </source>
</evidence>
<dbReference type="InterPro" id="IPR036388">
    <property type="entry name" value="WH-like_DNA-bd_sf"/>
</dbReference>
<organism evidence="2 3">
    <name type="scientific">Belliella calami</name>
    <dbReference type="NCBI Taxonomy" id="2923436"/>
    <lineage>
        <taxon>Bacteria</taxon>
        <taxon>Pseudomonadati</taxon>
        <taxon>Bacteroidota</taxon>
        <taxon>Cytophagia</taxon>
        <taxon>Cytophagales</taxon>
        <taxon>Cyclobacteriaceae</taxon>
        <taxon>Belliella</taxon>
    </lineage>
</organism>
<comment type="caution">
    <text evidence="2">The sequence shown here is derived from an EMBL/GenBank/DDBJ whole genome shotgun (WGS) entry which is preliminary data.</text>
</comment>
<evidence type="ECO:0000313" key="2">
    <source>
        <dbReference type="EMBL" id="MCH7399021.1"/>
    </source>
</evidence>
<sequence>MSQKLIERISRLDQLIRLKSTGTPKELANRLEISESTLYETISMMKQLGAPINYDKLRKSYYYQAEGKIEIKFIKK</sequence>
<reference evidence="2" key="1">
    <citation type="submission" date="2022-03" db="EMBL/GenBank/DDBJ databases">
        <title>De novo assembled genomes of Belliella spp. (Cyclobacteriaceae) strains.</title>
        <authorList>
            <person name="Szabo A."/>
            <person name="Korponai K."/>
            <person name="Felfoldi T."/>
        </authorList>
    </citation>
    <scope>NUCLEOTIDE SEQUENCE</scope>
    <source>
        <strain evidence="2">DSM 107340</strain>
    </source>
</reference>
<name>A0ABS9UQX0_9BACT</name>
<accession>A0ABS9UQX0</accession>
<dbReference type="Pfam" id="PF08279">
    <property type="entry name" value="HTH_11"/>
    <property type="match status" value="1"/>
</dbReference>
<dbReference type="InterPro" id="IPR013196">
    <property type="entry name" value="HTH_11"/>
</dbReference>
<dbReference type="Gene3D" id="1.10.10.10">
    <property type="entry name" value="Winged helix-like DNA-binding domain superfamily/Winged helix DNA-binding domain"/>
    <property type="match status" value="1"/>
</dbReference>
<gene>
    <name evidence="2" type="ORF">MM236_13530</name>
</gene>
<keyword evidence="3" id="KW-1185">Reference proteome</keyword>
<proteinExistence type="predicted"/>
<dbReference type="Proteomes" id="UP001165488">
    <property type="component" value="Unassembled WGS sequence"/>
</dbReference>
<protein>
    <submittedName>
        <fullName evidence="2">HTH domain-containing protein</fullName>
    </submittedName>
</protein>
<feature type="domain" description="Helix-turn-helix type 11" evidence="1">
    <location>
        <begin position="12"/>
        <end position="53"/>
    </location>
</feature>
<evidence type="ECO:0000259" key="1">
    <source>
        <dbReference type="Pfam" id="PF08279"/>
    </source>
</evidence>